<gene>
    <name evidence="3" type="ORF">OWO01_08635</name>
</gene>
<proteinExistence type="inferred from homology"/>
<reference evidence="3" key="1">
    <citation type="submission" date="2022-11" db="EMBL/GenBank/DDBJ databases">
        <title>WGS of Natronobacillus azotifigens 24KS-1, an anaerobic diazotrophic haloalkaliphile from soda-rich habitats.</title>
        <authorList>
            <person name="Sorokin D.Y."/>
            <person name="Merkel A.Y."/>
        </authorList>
    </citation>
    <scope>NUCLEOTIDE SEQUENCE</scope>
    <source>
        <strain evidence="3">24KS-1</strain>
    </source>
</reference>
<dbReference type="InterPro" id="IPR006016">
    <property type="entry name" value="UspA"/>
</dbReference>
<evidence type="ECO:0000313" key="3">
    <source>
        <dbReference type="EMBL" id="MCZ0703278.1"/>
    </source>
</evidence>
<organism evidence="3 4">
    <name type="scientific">Natronobacillus azotifigens</name>
    <dbReference type="NCBI Taxonomy" id="472978"/>
    <lineage>
        <taxon>Bacteria</taxon>
        <taxon>Bacillati</taxon>
        <taxon>Bacillota</taxon>
        <taxon>Bacilli</taxon>
        <taxon>Bacillales</taxon>
        <taxon>Bacillaceae</taxon>
        <taxon>Natronobacillus</taxon>
    </lineage>
</organism>
<name>A0A9J6RD37_9BACI</name>
<evidence type="ECO:0000256" key="1">
    <source>
        <dbReference type="ARBA" id="ARBA00008791"/>
    </source>
</evidence>
<dbReference type="CDD" id="cd00293">
    <property type="entry name" value="USP-like"/>
    <property type="match status" value="1"/>
</dbReference>
<dbReference type="InterPro" id="IPR014729">
    <property type="entry name" value="Rossmann-like_a/b/a_fold"/>
</dbReference>
<dbReference type="InterPro" id="IPR006015">
    <property type="entry name" value="Universal_stress_UspA"/>
</dbReference>
<evidence type="ECO:0000259" key="2">
    <source>
        <dbReference type="Pfam" id="PF00582"/>
    </source>
</evidence>
<accession>A0A9J6RD37</accession>
<evidence type="ECO:0000313" key="4">
    <source>
        <dbReference type="Proteomes" id="UP001084197"/>
    </source>
</evidence>
<dbReference type="Proteomes" id="UP001084197">
    <property type="component" value="Unassembled WGS sequence"/>
</dbReference>
<dbReference type="RefSeq" id="WP_268780049.1">
    <property type="nucleotide sequence ID" value="NZ_JAPRAT010000015.1"/>
</dbReference>
<protein>
    <submittedName>
        <fullName evidence="3">Universal stress protein</fullName>
    </submittedName>
</protein>
<feature type="domain" description="UspA" evidence="2">
    <location>
        <begin position="1"/>
        <end position="138"/>
    </location>
</feature>
<dbReference type="AlphaFoldDB" id="A0A9J6RD37"/>
<dbReference type="Pfam" id="PF00582">
    <property type="entry name" value="Usp"/>
    <property type="match status" value="1"/>
</dbReference>
<dbReference type="SUPFAM" id="SSF52402">
    <property type="entry name" value="Adenine nucleotide alpha hydrolases-like"/>
    <property type="match status" value="1"/>
</dbReference>
<comment type="similarity">
    <text evidence="1">Belongs to the universal stress protein A family.</text>
</comment>
<dbReference type="PRINTS" id="PR01438">
    <property type="entry name" value="UNVRSLSTRESS"/>
</dbReference>
<dbReference type="PANTHER" id="PTHR46268:SF6">
    <property type="entry name" value="UNIVERSAL STRESS PROTEIN UP12"/>
    <property type="match status" value="1"/>
</dbReference>
<comment type="caution">
    <text evidence="3">The sequence shown here is derived from an EMBL/GenBank/DDBJ whole genome shotgun (WGS) entry which is preliminary data.</text>
</comment>
<keyword evidence="4" id="KW-1185">Reference proteome</keyword>
<dbReference type="Gene3D" id="3.40.50.620">
    <property type="entry name" value="HUPs"/>
    <property type="match status" value="1"/>
</dbReference>
<dbReference type="PANTHER" id="PTHR46268">
    <property type="entry name" value="STRESS RESPONSE PROTEIN NHAX"/>
    <property type="match status" value="1"/>
</dbReference>
<dbReference type="EMBL" id="JAPRAT010000015">
    <property type="protein sequence ID" value="MCZ0703278.1"/>
    <property type="molecule type" value="Genomic_DNA"/>
</dbReference>
<sequence length="138" mass="15054">MFNHILLASDGSEYSIRASEKAVCLAENNPNAKITIAYVVDGAASSSDSHQWNALDLNESRKQKLLITERKLQQAHVSYEVKILHGDPALTLVEFAAENDFEVLVIGSRGLNTLQEMVLGSVSHKVAKLAPCPVLIVK</sequence>